<evidence type="ECO:0000313" key="4">
    <source>
        <dbReference type="Proteomes" id="UP000799640"/>
    </source>
</evidence>
<feature type="chain" id="PRO_5026086747" evidence="2">
    <location>
        <begin position="17"/>
        <end position="163"/>
    </location>
</feature>
<gene>
    <name evidence="3" type="ORF">EJ06DRAFT_523713</name>
</gene>
<evidence type="ECO:0000256" key="2">
    <source>
        <dbReference type="SAM" id="SignalP"/>
    </source>
</evidence>
<keyword evidence="4" id="KW-1185">Reference proteome</keyword>
<organism evidence="3 4">
    <name type="scientific">Trichodelitschia bisporula</name>
    <dbReference type="NCBI Taxonomy" id="703511"/>
    <lineage>
        <taxon>Eukaryota</taxon>
        <taxon>Fungi</taxon>
        <taxon>Dikarya</taxon>
        <taxon>Ascomycota</taxon>
        <taxon>Pezizomycotina</taxon>
        <taxon>Dothideomycetes</taxon>
        <taxon>Dothideomycetes incertae sedis</taxon>
        <taxon>Phaeotrichales</taxon>
        <taxon>Phaeotrichaceae</taxon>
        <taxon>Trichodelitschia</taxon>
    </lineage>
</organism>
<evidence type="ECO:0000256" key="1">
    <source>
        <dbReference type="SAM" id="MobiDB-lite"/>
    </source>
</evidence>
<feature type="signal peptide" evidence="2">
    <location>
        <begin position="1"/>
        <end position="16"/>
    </location>
</feature>
<sequence length="163" mass="16320">MHPLIFATLLLTPALALPVAQSNEASKHPPINGGIGPYSSINVGGAPKDALPQGNWWGFVGDTGSGMGPVGARPPHAKRIVVPEIPPAGWVKGQGAKAMGSGKQGGKAHGWSKRDEAGADFTEADDAGADTGADDDGTVNGAVMADGTISFEGEGVPSADQDA</sequence>
<dbReference type="AlphaFoldDB" id="A0A6G1HPG5"/>
<name>A0A6G1HPG5_9PEZI</name>
<evidence type="ECO:0000313" key="3">
    <source>
        <dbReference type="EMBL" id="KAF2397804.1"/>
    </source>
</evidence>
<proteinExistence type="predicted"/>
<dbReference type="EMBL" id="ML996702">
    <property type="protein sequence ID" value="KAF2397804.1"/>
    <property type="molecule type" value="Genomic_DNA"/>
</dbReference>
<accession>A0A6G1HPG5</accession>
<feature type="region of interest" description="Disordered" evidence="1">
    <location>
        <begin position="88"/>
        <end position="163"/>
    </location>
</feature>
<feature type="compositionally biased region" description="Acidic residues" evidence="1">
    <location>
        <begin position="122"/>
        <end position="137"/>
    </location>
</feature>
<reference evidence="3" key="1">
    <citation type="journal article" date="2020" name="Stud. Mycol.">
        <title>101 Dothideomycetes genomes: a test case for predicting lifestyles and emergence of pathogens.</title>
        <authorList>
            <person name="Haridas S."/>
            <person name="Albert R."/>
            <person name="Binder M."/>
            <person name="Bloem J."/>
            <person name="Labutti K."/>
            <person name="Salamov A."/>
            <person name="Andreopoulos B."/>
            <person name="Baker S."/>
            <person name="Barry K."/>
            <person name="Bills G."/>
            <person name="Bluhm B."/>
            <person name="Cannon C."/>
            <person name="Castanera R."/>
            <person name="Culley D."/>
            <person name="Daum C."/>
            <person name="Ezra D."/>
            <person name="Gonzalez J."/>
            <person name="Henrissat B."/>
            <person name="Kuo A."/>
            <person name="Liang C."/>
            <person name="Lipzen A."/>
            <person name="Lutzoni F."/>
            <person name="Magnuson J."/>
            <person name="Mondo S."/>
            <person name="Nolan M."/>
            <person name="Ohm R."/>
            <person name="Pangilinan J."/>
            <person name="Park H.-J."/>
            <person name="Ramirez L."/>
            <person name="Alfaro M."/>
            <person name="Sun H."/>
            <person name="Tritt A."/>
            <person name="Yoshinaga Y."/>
            <person name="Zwiers L.-H."/>
            <person name="Turgeon B."/>
            <person name="Goodwin S."/>
            <person name="Spatafora J."/>
            <person name="Crous P."/>
            <person name="Grigoriev I."/>
        </authorList>
    </citation>
    <scope>NUCLEOTIDE SEQUENCE</scope>
    <source>
        <strain evidence="3">CBS 262.69</strain>
    </source>
</reference>
<dbReference type="Proteomes" id="UP000799640">
    <property type="component" value="Unassembled WGS sequence"/>
</dbReference>
<keyword evidence="2" id="KW-0732">Signal</keyword>
<protein>
    <submittedName>
        <fullName evidence="3">Uncharacterized protein</fullName>
    </submittedName>
</protein>